<dbReference type="Gene3D" id="3.40.50.620">
    <property type="entry name" value="HUPs"/>
    <property type="match status" value="1"/>
</dbReference>
<dbReference type="CDD" id="cd02163">
    <property type="entry name" value="PPAT"/>
    <property type="match status" value="1"/>
</dbReference>
<comment type="pathway">
    <text evidence="9">Cofactor biosynthesis; coenzyme A biosynthesis; CoA from (R)-pantothenate: step 4/5.</text>
</comment>
<dbReference type="GO" id="GO:0015937">
    <property type="term" value="P:coenzyme A biosynthetic process"/>
    <property type="evidence" value="ECO:0007669"/>
    <property type="project" value="UniProtKB-UniRule"/>
</dbReference>
<dbReference type="STRING" id="1707952.A6A03_16895"/>
<comment type="caution">
    <text evidence="11">The sequence shown here is derived from an EMBL/GenBank/DDBJ whole genome shotgun (WGS) entry which is preliminary data.</text>
</comment>
<organism evidence="11 12">
    <name type="scientific">Chloroflexus islandicus</name>
    <dbReference type="NCBI Taxonomy" id="1707952"/>
    <lineage>
        <taxon>Bacteria</taxon>
        <taxon>Bacillati</taxon>
        <taxon>Chloroflexota</taxon>
        <taxon>Chloroflexia</taxon>
        <taxon>Chloroflexales</taxon>
        <taxon>Chloroflexineae</taxon>
        <taxon>Chloroflexaceae</taxon>
        <taxon>Chloroflexus</taxon>
    </lineage>
</organism>
<dbReference type="EC" id="2.7.7.3" evidence="9"/>
<dbReference type="HAMAP" id="MF_00151">
    <property type="entry name" value="PPAT_bact"/>
    <property type="match status" value="1"/>
</dbReference>
<feature type="binding site" evidence="9">
    <location>
        <begin position="88"/>
        <end position="90"/>
    </location>
    <ligand>
        <name>ATP</name>
        <dbReference type="ChEBI" id="CHEBI:30616"/>
    </ligand>
</feature>
<dbReference type="AlphaFoldDB" id="A0A178M6M0"/>
<dbReference type="OrthoDB" id="9806661at2"/>
<keyword evidence="2 9" id="KW-0808">Transferase</keyword>
<dbReference type="InterPro" id="IPR001980">
    <property type="entry name" value="PPAT"/>
</dbReference>
<evidence type="ECO:0000256" key="7">
    <source>
        <dbReference type="ARBA" id="ARBA00022993"/>
    </source>
</evidence>
<evidence type="ECO:0000313" key="11">
    <source>
        <dbReference type="EMBL" id="OAN44392.1"/>
    </source>
</evidence>
<dbReference type="Proteomes" id="UP000078287">
    <property type="component" value="Unassembled WGS sequence"/>
</dbReference>
<feature type="binding site" evidence="9">
    <location>
        <position position="9"/>
    </location>
    <ligand>
        <name>substrate</name>
    </ligand>
</feature>
<feature type="binding site" evidence="9">
    <location>
        <begin position="9"/>
        <end position="10"/>
    </location>
    <ligand>
        <name>ATP</name>
        <dbReference type="ChEBI" id="CHEBI:30616"/>
    </ligand>
</feature>
<dbReference type="PANTHER" id="PTHR21342">
    <property type="entry name" value="PHOSPHOPANTETHEINE ADENYLYLTRANSFERASE"/>
    <property type="match status" value="1"/>
</dbReference>
<feature type="binding site" evidence="9">
    <location>
        <begin position="123"/>
        <end position="129"/>
    </location>
    <ligand>
        <name>ATP</name>
        <dbReference type="ChEBI" id="CHEBI:30616"/>
    </ligand>
</feature>
<keyword evidence="4 9" id="KW-0547">Nucleotide-binding</keyword>
<name>A0A178M6M0_9CHLR</name>
<dbReference type="GO" id="GO:0005524">
    <property type="term" value="F:ATP binding"/>
    <property type="evidence" value="ECO:0007669"/>
    <property type="project" value="UniProtKB-KW"/>
</dbReference>
<sequence length="161" mass="17944">MRIAIYPGSFDPVTYAHLDIARRAARIFDRVIMAVFDRPQKRLLFSTEERLHLLRATTADLANVEAMSYHILTVEFAREVGACAIVRGLRAGSDFEAEFQMAQVNQTIDPEIEVVVLMAGRPFAHISSTAVREMASLGRDPVEFAPPVVVAALREKFAQRG</sequence>
<evidence type="ECO:0000256" key="2">
    <source>
        <dbReference type="ARBA" id="ARBA00022679"/>
    </source>
</evidence>
<feature type="site" description="Transition state stabilizer" evidence="9">
    <location>
        <position position="17"/>
    </location>
</feature>
<comment type="subcellular location">
    <subcellularLocation>
        <location evidence="9">Cytoplasm</location>
    </subcellularLocation>
</comment>
<dbReference type="SUPFAM" id="SSF52374">
    <property type="entry name" value="Nucleotidylyl transferase"/>
    <property type="match status" value="1"/>
</dbReference>
<keyword evidence="1 9" id="KW-0963">Cytoplasm</keyword>
<comment type="cofactor">
    <cofactor evidence="9">
        <name>Mg(2+)</name>
        <dbReference type="ChEBI" id="CHEBI:18420"/>
    </cofactor>
</comment>
<keyword evidence="12" id="KW-1185">Reference proteome</keyword>
<proteinExistence type="inferred from homology"/>
<evidence type="ECO:0000256" key="8">
    <source>
        <dbReference type="ARBA" id="ARBA00029346"/>
    </source>
</evidence>
<protein>
    <recommendedName>
        <fullName evidence="9">Phosphopantetheine adenylyltransferase</fullName>
        <ecNumber evidence="9">2.7.7.3</ecNumber>
    </recommendedName>
    <alternativeName>
        <fullName evidence="9">Dephospho-CoA pyrophosphorylase</fullName>
    </alternativeName>
    <alternativeName>
        <fullName evidence="9">Pantetheine-phosphate adenylyltransferase</fullName>
        <shortName evidence="9">PPAT</shortName>
    </alternativeName>
</protein>
<feature type="binding site" evidence="9">
    <location>
        <position position="17"/>
    </location>
    <ligand>
        <name>ATP</name>
        <dbReference type="ChEBI" id="CHEBI:30616"/>
    </ligand>
</feature>
<reference evidence="11 12" key="1">
    <citation type="submission" date="2016-04" db="EMBL/GenBank/DDBJ databases">
        <title>Chloroflexus islandicus sp. nov., a thermophilic filamentous anoxygenic phototrophic bacterium from geyser Strokkur (Iceland).</title>
        <authorList>
            <person name="Gaisin V.A."/>
            <person name="Kalashnikov A.M."/>
            <person name="Sukhacheva M.V."/>
            <person name="Grouzdev D.S."/>
            <person name="Ivanov T.M."/>
            <person name="Kuznetsov B."/>
            <person name="Gorlenko V.M."/>
        </authorList>
    </citation>
    <scope>NUCLEOTIDE SEQUENCE [LARGE SCALE GENOMIC DNA]</scope>
    <source>
        <strain evidence="12">isl-2</strain>
    </source>
</reference>
<keyword evidence="5 9" id="KW-0067">ATP-binding</keyword>
<evidence type="ECO:0000256" key="4">
    <source>
        <dbReference type="ARBA" id="ARBA00022741"/>
    </source>
</evidence>
<dbReference type="EMBL" id="LWQS01000067">
    <property type="protein sequence ID" value="OAN44392.1"/>
    <property type="molecule type" value="Genomic_DNA"/>
</dbReference>
<dbReference type="NCBIfam" id="TIGR01510">
    <property type="entry name" value="coaD_prev_kdtB"/>
    <property type="match status" value="1"/>
</dbReference>
<feature type="binding site" evidence="9">
    <location>
        <position position="73"/>
    </location>
    <ligand>
        <name>substrate</name>
    </ligand>
</feature>
<comment type="similarity">
    <text evidence="9">Belongs to the bacterial CoaD family.</text>
</comment>
<dbReference type="UniPathway" id="UPA00241">
    <property type="reaction ID" value="UER00355"/>
</dbReference>
<evidence type="ECO:0000313" key="12">
    <source>
        <dbReference type="Proteomes" id="UP000078287"/>
    </source>
</evidence>
<comment type="subunit">
    <text evidence="9">Homohexamer.</text>
</comment>
<accession>A0A178M6M0</accession>
<keyword evidence="7 9" id="KW-0173">Coenzyme A biosynthesis</keyword>
<dbReference type="PANTHER" id="PTHR21342:SF1">
    <property type="entry name" value="PHOSPHOPANTETHEINE ADENYLYLTRANSFERASE"/>
    <property type="match status" value="1"/>
</dbReference>
<comment type="function">
    <text evidence="9">Reversibly transfers an adenylyl group from ATP to 4'-phosphopantetheine, yielding dephospho-CoA (dPCoA) and pyrophosphate.</text>
</comment>
<dbReference type="InterPro" id="IPR014729">
    <property type="entry name" value="Rossmann-like_a/b/a_fold"/>
</dbReference>
<dbReference type="Pfam" id="PF01467">
    <property type="entry name" value="CTP_transf_like"/>
    <property type="match status" value="1"/>
</dbReference>
<dbReference type="PRINTS" id="PR01020">
    <property type="entry name" value="LPSBIOSNTHSS"/>
</dbReference>
<feature type="binding site" evidence="9">
    <location>
        <position position="98"/>
    </location>
    <ligand>
        <name>ATP</name>
        <dbReference type="ChEBI" id="CHEBI:30616"/>
    </ligand>
</feature>
<evidence type="ECO:0000259" key="10">
    <source>
        <dbReference type="Pfam" id="PF01467"/>
    </source>
</evidence>
<evidence type="ECO:0000256" key="5">
    <source>
        <dbReference type="ARBA" id="ARBA00022840"/>
    </source>
</evidence>
<feature type="binding site" evidence="9">
    <location>
        <position position="87"/>
    </location>
    <ligand>
        <name>substrate</name>
    </ligand>
</feature>
<dbReference type="GO" id="GO:0004595">
    <property type="term" value="F:pantetheine-phosphate adenylyltransferase activity"/>
    <property type="evidence" value="ECO:0007669"/>
    <property type="project" value="UniProtKB-UniRule"/>
</dbReference>
<gene>
    <name evidence="9 11" type="primary">coaD</name>
    <name evidence="11" type="ORF">A6A03_16895</name>
</gene>
<evidence type="ECO:0000256" key="6">
    <source>
        <dbReference type="ARBA" id="ARBA00022842"/>
    </source>
</evidence>
<dbReference type="RefSeq" id="WP_066789298.1">
    <property type="nucleotide sequence ID" value="NZ_LWQS01000067.1"/>
</dbReference>
<evidence type="ECO:0000256" key="3">
    <source>
        <dbReference type="ARBA" id="ARBA00022695"/>
    </source>
</evidence>
<comment type="catalytic activity">
    <reaction evidence="8 9">
        <text>(R)-4'-phosphopantetheine + ATP + H(+) = 3'-dephospho-CoA + diphosphate</text>
        <dbReference type="Rhea" id="RHEA:19801"/>
        <dbReference type="ChEBI" id="CHEBI:15378"/>
        <dbReference type="ChEBI" id="CHEBI:30616"/>
        <dbReference type="ChEBI" id="CHEBI:33019"/>
        <dbReference type="ChEBI" id="CHEBI:57328"/>
        <dbReference type="ChEBI" id="CHEBI:61723"/>
        <dbReference type="EC" id="2.7.7.3"/>
    </reaction>
</comment>
<dbReference type="NCBIfam" id="TIGR00125">
    <property type="entry name" value="cyt_tran_rel"/>
    <property type="match status" value="1"/>
</dbReference>
<evidence type="ECO:0000256" key="9">
    <source>
        <dbReference type="HAMAP-Rule" id="MF_00151"/>
    </source>
</evidence>
<keyword evidence="6 9" id="KW-0460">Magnesium</keyword>
<keyword evidence="3 9" id="KW-0548">Nucleotidyltransferase</keyword>
<dbReference type="GO" id="GO:0005737">
    <property type="term" value="C:cytoplasm"/>
    <property type="evidence" value="ECO:0007669"/>
    <property type="project" value="UniProtKB-SubCell"/>
</dbReference>
<dbReference type="InterPro" id="IPR004821">
    <property type="entry name" value="Cyt_trans-like"/>
</dbReference>
<feature type="binding site" evidence="9">
    <location>
        <position position="41"/>
    </location>
    <ligand>
        <name>substrate</name>
    </ligand>
</feature>
<evidence type="ECO:0000256" key="1">
    <source>
        <dbReference type="ARBA" id="ARBA00022490"/>
    </source>
</evidence>
<feature type="domain" description="Cytidyltransferase-like" evidence="10">
    <location>
        <begin position="5"/>
        <end position="133"/>
    </location>
</feature>